<evidence type="ECO:0000256" key="4">
    <source>
        <dbReference type="ARBA" id="ARBA00022807"/>
    </source>
</evidence>
<evidence type="ECO:0000256" key="2">
    <source>
        <dbReference type="ARBA" id="ARBA00022670"/>
    </source>
</evidence>
<dbReference type="InterPro" id="IPR000064">
    <property type="entry name" value="NLP_P60_dom"/>
</dbReference>
<dbReference type="SUPFAM" id="SSF54001">
    <property type="entry name" value="Cysteine proteinases"/>
    <property type="match status" value="1"/>
</dbReference>
<dbReference type="Gene3D" id="2.30.30.40">
    <property type="entry name" value="SH3 Domains"/>
    <property type="match status" value="1"/>
</dbReference>
<dbReference type="InterPro" id="IPR051202">
    <property type="entry name" value="Peptidase_C40"/>
</dbReference>
<keyword evidence="4" id="KW-0788">Thiol protease</keyword>
<evidence type="ECO:0000259" key="6">
    <source>
        <dbReference type="PROSITE" id="PS51935"/>
    </source>
</evidence>
<dbReference type="PROSITE" id="PS51257">
    <property type="entry name" value="PROKAR_LIPOPROTEIN"/>
    <property type="match status" value="1"/>
</dbReference>
<evidence type="ECO:0000256" key="5">
    <source>
        <dbReference type="SAM" id="SignalP"/>
    </source>
</evidence>
<sequence length="248" mass="26317">MNLKKSVYGIATFAACGMFVFASPMEAKASTALAGPGMEGGSYVATVNASTVNINASQNSDVVIAQATQGMSFNVLEDMGDGWLKIKVGSAEGFIPFDESISLQEEMEASDDEASLTVNMNGLEVTTEQRQNLVNYALQFVGGRYKYGGSDPHSGVDCSGFTRYVMANGAGVAMNRSSTAQSTQGVSIALEQIRPGDLIFYGNGSRINHVAMYIGNGQIVHASTYKTGIKVSDWLYRSPVKVVNVLGD</sequence>
<dbReference type="Proteomes" id="UP000005384">
    <property type="component" value="Unassembled WGS sequence"/>
</dbReference>
<dbReference type="Gene3D" id="3.90.1720.10">
    <property type="entry name" value="endopeptidase domain like (from Nostoc punctiforme)"/>
    <property type="match status" value="1"/>
</dbReference>
<dbReference type="AlphaFoldDB" id="G5IBM5"/>
<keyword evidence="3" id="KW-0378">Hydrolase</keyword>
<evidence type="ECO:0000256" key="1">
    <source>
        <dbReference type="ARBA" id="ARBA00007074"/>
    </source>
</evidence>
<proteinExistence type="inferred from homology"/>
<dbReference type="HOGENOM" id="CLU_016043_13_4_9"/>
<dbReference type="InterPro" id="IPR038765">
    <property type="entry name" value="Papain-like_cys_pep_sf"/>
</dbReference>
<dbReference type="GO" id="GO:0006508">
    <property type="term" value="P:proteolysis"/>
    <property type="evidence" value="ECO:0007669"/>
    <property type="project" value="UniProtKB-KW"/>
</dbReference>
<comment type="similarity">
    <text evidence="1">Belongs to the peptidase C40 family.</text>
</comment>
<accession>G5IBM5</accession>
<evidence type="ECO:0000313" key="7">
    <source>
        <dbReference type="EMBL" id="EHI61088.1"/>
    </source>
</evidence>
<dbReference type="GO" id="GO:0008234">
    <property type="term" value="F:cysteine-type peptidase activity"/>
    <property type="evidence" value="ECO:0007669"/>
    <property type="project" value="UniProtKB-KW"/>
</dbReference>
<gene>
    <name evidence="7" type="ORF">HMPREF9473_00902</name>
</gene>
<dbReference type="PATRIC" id="fig|742737.3.peg.898"/>
<dbReference type="Pfam" id="PF00877">
    <property type="entry name" value="NLPC_P60"/>
    <property type="match status" value="1"/>
</dbReference>
<dbReference type="PANTHER" id="PTHR47053">
    <property type="entry name" value="MUREIN DD-ENDOPEPTIDASE MEPH-RELATED"/>
    <property type="match status" value="1"/>
</dbReference>
<feature type="chain" id="PRO_5003478568" description="NlpC/P60 domain-containing protein" evidence="5">
    <location>
        <begin position="30"/>
        <end position="248"/>
    </location>
</feature>
<keyword evidence="8" id="KW-1185">Reference proteome</keyword>
<keyword evidence="2" id="KW-0645">Protease</keyword>
<evidence type="ECO:0000313" key="8">
    <source>
        <dbReference type="Proteomes" id="UP000005384"/>
    </source>
</evidence>
<feature type="domain" description="NlpC/P60" evidence="6">
    <location>
        <begin position="127"/>
        <end position="248"/>
    </location>
</feature>
<dbReference type="PROSITE" id="PS51935">
    <property type="entry name" value="NLPC_P60"/>
    <property type="match status" value="1"/>
</dbReference>
<name>G5IBM5_9FIRM</name>
<feature type="signal peptide" evidence="5">
    <location>
        <begin position="1"/>
        <end position="29"/>
    </location>
</feature>
<reference evidence="7 8" key="1">
    <citation type="submission" date="2011-08" db="EMBL/GenBank/DDBJ databases">
        <title>The Genome Sequence of Clostridium hathewayi WAL-18680.</title>
        <authorList>
            <consortium name="The Broad Institute Genome Sequencing Platform"/>
            <person name="Earl A."/>
            <person name="Ward D."/>
            <person name="Feldgarden M."/>
            <person name="Gevers D."/>
            <person name="Finegold S.M."/>
            <person name="Summanen P.H."/>
            <person name="Molitoris D.R."/>
            <person name="Song M."/>
            <person name="Daigneault M."/>
            <person name="Allen-Vercoe E."/>
            <person name="Young S.K."/>
            <person name="Zeng Q."/>
            <person name="Gargeya S."/>
            <person name="Fitzgerald M."/>
            <person name="Haas B."/>
            <person name="Abouelleil A."/>
            <person name="Alvarado L."/>
            <person name="Arachchi H.M."/>
            <person name="Berlin A."/>
            <person name="Brown A."/>
            <person name="Chapman S.B."/>
            <person name="Chen Z."/>
            <person name="Dunbar C."/>
            <person name="Freedman E."/>
            <person name="Gearin G."/>
            <person name="Gellesch M."/>
            <person name="Goldberg J."/>
            <person name="Griggs A."/>
            <person name="Gujja S."/>
            <person name="Heiman D."/>
            <person name="Howarth C."/>
            <person name="Larson L."/>
            <person name="Lui A."/>
            <person name="MacDonald P.J.P."/>
            <person name="Montmayeur A."/>
            <person name="Murphy C."/>
            <person name="Neiman D."/>
            <person name="Pearson M."/>
            <person name="Priest M."/>
            <person name="Roberts A."/>
            <person name="Saif S."/>
            <person name="Shea T."/>
            <person name="Shenoy N."/>
            <person name="Sisk P."/>
            <person name="Stolte C."/>
            <person name="Sykes S."/>
            <person name="Wortman J."/>
            <person name="Nusbaum C."/>
            <person name="Birren B."/>
        </authorList>
    </citation>
    <scope>NUCLEOTIDE SEQUENCE [LARGE SCALE GENOMIC DNA]</scope>
    <source>
        <strain evidence="7 8">WAL-18680</strain>
    </source>
</reference>
<keyword evidence="5" id="KW-0732">Signal</keyword>
<comment type="caution">
    <text evidence="7">The sequence shown here is derived from an EMBL/GenBank/DDBJ whole genome shotgun (WGS) entry which is preliminary data.</text>
</comment>
<dbReference type="PANTHER" id="PTHR47053:SF1">
    <property type="entry name" value="MUREIN DD-ENDOPEPTIDASE MEPH-RELATED"/>
    <property type="match status" value="1"/>
</dbReference>
<dbReference type="RefSeq" id="WP_006778888.1">
    <property type="nucleotide sequence ID" value="NZ_CP040506.1"/>
</dbReference>
<protein>
    <recommendedName>
        <fullName evidence="6">NlpC/P60 domain-containing protein</fullName>
    </recommendedName>
</protein>
<organism evidence="7 8">
    <name type="scientific">Hungatella hathewayi WAL-18680</name>
    <dbReference type="NCBI Taxonomy" id="742737"/>
    <lineage>
        <taxon>Bacteria</taxon>
        <taxon>Bacillati</taxon>
        <taxon>Bacillota</taxon>
        <taxon>Clostridia</taxon>
        <taxon>Lachnospirales</taxon>
        <taxon>Lachnospiraceae</taxon>
        <taxon>Hungatella</taxon>
    </lineage>
</organism>
<evidence type="ECO:0000256" key="3">
    <source>
        <dbReference type="ARBA" id="ARBA00022801"/>
    </source>
</evidence>
<dbReference type="EMBL" id="ADLN01000008">
    <property type="protein sequence ID" value="EHI61088.1"/>
    <property type="molecule type" value="Genomic_DNA"/>
</dbReference>